<gene>
    <name evidence="1" type="ORF">DPEC_G00096000</name>
</gene>
<name>A0ACC2GVB2_DALPE</name>
<proteinExistence type="predicted"/>
<dbReference type="EMBL" id="CM055735">
    <property type="protein sequence ID" value="KAJ8007614.1"/>
    <property type="molecule type" value="Genomic_DNA"/>
</dbReference>
<accession>A0ACC2GVB2</accession>
<reference evidence="1" key="1">
    <citation type="submission" date="2021-05" db="EMBL/GenBank/DDBJ databases">
        <authorList>
            <person name="Pan Q."/>
            <person name="Jouanno E."/>
            <person name="Zahm M."/>
            <person name="Klopp C."/>
            <person name="Cabau C."/>
            <person name="Louis A."/>
            <person name="Berthelot C."/>
            <person name="Parey E."/>
            <person name="Roest Crollius H."/>
            <person name="Montfort J."/>
            <person name="Robinson-Rechavi M."/>
            <person name="Bouchez O."/>
            <person name="Lampietro C."/>
            <person name="Lopez Roques C."/>
            <person name="Donnadieu C."/>
            <person name="Postlethwait J."/>
            <person name="Bobe J."/>
            <person name="Dillon D."/>
            <person name="Chandos A."/>
            <person name="von Hippel F."/>
            <person name="Guiguen Y."/>
        </authorList>
    </citation>
    <scope>NUCLEOTIDE SEQUENCE</scope>
    <source>
        <strain evidence="1">YG-Jan2019</strain>
    </source>
</reference>
<evidence type="ECO:0000313" key="2">
    <source>
        <dbReference type="Proteomes" id="UP001157502"/>
    </source>
</evidence>
<evidence type="ECO:0000313" key="1">
    <source>
        <dbReference type="EMBL" id="KAJ8007614.1"/>
    </source>
</evidence>
<comment type="caution">
    <text evidence="1">The sequence shown here is derived from an EMBL/GenBank/DDBJ whole genome shotgun (WGS) entry which is preliminary data.</text>
</comment>
<dbReference type="Proteomes" id="UP001157502">
    <property type="component" value="Chromosome 8"/>
</dbReference>
<protein>
    <submittedName>
        <fullName evidence="1">Uncharacterized protein</fullName>
    </submittedName>
</protein>
<organism evidence="1 2">
    <name type="scientific">Dallia pectoralis</name>
    <name type="common">Alaska blackfish</name>
    <dbReference type="NCBI Taxonomy" id="75939"/>
    <lineage>
        <taxon>Eukaryota</taxon>
        <taxon>Metazoa</taxon>
        <taxon>Chordata</taxon>
        <taxon>Craniata</taxon>
        <taxon>Vertebrata</taxon>
        <taxon>Euteleostomi</taxon>
        <taxon>Actinopterygii</taxon>
        <taxon>Neopterygii</taxon>
        <taxon>Teleostei</taxon>
        <taxon>Protacanthopterygii</taxon>
        <taxon>Esociformes</taxon>
        <taxon>Umbridae</taxon>
        <taxon>Dallia</taxon>
    </lineage>
</organism>
<keyword evidence="2" id="KW-1185">Reference proteome</keyword>
<sequence length="745" mass="82130">MRVLALTVSLLFLTETFSKDAGEEKRCQTDMCNILKSLDAIEARLNATENQMEKMKNIQDTVAVLQRTTDVQAAELRAMESNLSNSQSLMANMNRVNQDKPKIAFLAALAGNGHISSSDRETNLAFRNVYTNVGNAYNPASGVFNAPVRGVYYFSFSSFAYNELNACVSLFKNISQRQRSCLWKSRSLSKREMGKTQSVLEKRGYTIQKEIENGVIATDKDGDPFVIKEIKLETSDSTSEIKNLLQINHPHIASYRNSFQDDNSFYVVMDHCEGGDLSQKIRDRMKTGNPFSEEQIMDWLVEMCMAIKYVHDNGLLHKNLRPQNIFLTRFGTIHLGDFGVTENGKRSSENEALAYLSPEILKAEIYNAKSDIWSLGCVLYELCTLQSAFAAESTVKLIPKILAGPYPSLPECFSPELRDLLCDIFHENPSIRPSPKDILARPFIISFLTRKSEINVKGLQTNLDKLRELADGLERVHQGTTIGSLTGGVIGVAGGITSIVGLILAPFTLGASLIVTGVGIGVAVAGGATAGVSNITNMVNQSTDRQAIKNIIKEFQEKMNSVVSCLKDISEGLEGLSLNGSIDTGSENHNAGKLSVGTRVGRGLGAIPELFRLVQVANIGKVAAQTARAVRVAEVATGIFSGFFIAVDVFFIAMDAKEIYNIRQAKAIEQSVDTSRLEVMDTDSTMELNPECEEPVPEPKAEIKSETMKFIQTIRQTADQLQESLNELSDILSFIPKIEDQYWDN</sequence>